<accession>A0A9D1N181</accession>
<dbReference type="PANTHER" id="PTHR30231">
    <property type="entry name" value="DNA POLYMERASE III SUBUNIT EPSILON"/>
    <property type="match status" value="1"/>
</dbReference>
<dbReference type="AlphaFoldDB" id="A0A9D1N181"/>
<keyword evidence="1 3" id="KW-0540">Nuclease</keyword>
<dbReference type="GO" id="GO:0008408">
    <property type="term" value="F:3'-5' exonuclease activity"/>
    <property type="evidence" value="ECO:0007669"/>
    <property type="project" value="TreeGrafter"/>
</dbReference>
<keyword evidence="1 3" id="KW-0269">Exonuclease</keyword>
<evidence type="ECO:0000313" key="4">
    <source>
        <dbReference type="Proteomes" id="UP000886748"/>
    </source>
</evidence>
<dbReference type="EMBL" id="DVOD01000050">
    <property type="protein sequence ID" value="HIU92791.1"/>
    <property type="molecule type" value="Genomic_DNA"/>
</dbReference>
<evidence type="ECO:0000256" key="1">
    <source>
        <dbReference type="ARBA" id="ARBA00022839"/>
    </source>
</evidence>
<dbReference type="Proteomes" id="UP000886748">
    <property type="component" value="Unassembled WGS sequence"/>
</dbReference>
<protein>
    <submittedName>
        <fullName evidence="3">3'-5' exonuclease</fullName>
    </submittedName>
</protein>
<dbReference type="InterPro" id="IPR006054">
    <property type="entry name" value="DnaQ"/>
</dbReference>
<dbReference type="FunFam" id="3.30.420.10:FF:000045">
    <property type="entry name" value="3'-5' exonuclease DinG"/>
    <property type="match status" value="1"/>
</dbReference>
<dbReference type="Pfam" id="PF00929">
    <property type="entry name" value="RNase_T"/>
    <property type="match status" value="1"/>
</dbReference>
<dbReference type="PANTHER" id="PTHR30231:SF41">
    <property type="entry name" value="DNA POLYMERASE III SUBUNIT EPSILON"/>
    <property type="match status" value="1"/>
</dbReference>
<reference evidence="3" key="1">
    <citation type="submission" date="2020-10" db="EMBL/GenBank/DDBJ databases">
        <authorList>
            <person name="Gilroy R."/>
        </authorList>
    </citation>
    <scope>NUCLEOTIDE SEQUENCE</scope>
    <source>
        <strain evidence="3">CHK154-7741</strain>
    </source>
</reference>
<dbReference type="SUPFAM" id="SSF53098">
    <property type="entry name" value="Ribonuclease H-like"/>
    <property type="match status" value="1"/>
</dbReference>
<keyword evidence="1 3" id="KW-0378">Hydrolase</keyword>
<dbReference type="GO" id="GO:0003887">
    <property type="term" value="F:DNA-directed DNA polymerase activity"/>
    <property type="evidence" value="ECO:0007669"/>
    <property type="project" value="InterPro"/>
</dbReference>
<dbReference type="CDD" id="cd06127">
    <property type="entry name" value="DEDDh"/>
    <property type="match status" value="1"/>
</dbReference>
<dbReference type="InterPro" id="IPR036397">
    <property type="entry name" value="RNaseH_sf"/>
</dbReference>
<dbReference type="SMART" id="SM00479">
    <property type="entry name" value="EXOIII"/>
    <property type="match status" value="1"/>
</dbReference>
<reference evidence="3" key="2">
    <citation type="journal article" date="2021" name="PeerJ">
        <title>Extensive microbial diversity within the chicken gut microbiome revealed by metagenomics and culture.</title>
        <authorList>
            <person name="Gilroy R."/>
            <person name="Ravi A."/>
            <person name="Getino M."/>
            <person name="Pursley I."/>
            <person name="Horton D.L."/>
            <person name="Alikhan N.F."/>
            <person name="Baker D."/>
            <person name="Gharbi K."/>
            <person name="Hall N."/>
            <person name="Watson M."/>
            <person name="Adriaenssens E.M."/>
            <person name="Foster-Nyarko E."/>
            <person name="Jarju S."/>
            <person name="Secka A."/>
            <person name="Antonio M."/>
            <person name="Oren A."/>
            <person name="Chaudhuri R.R."/>
            <person name="La Ragione R."/>
            <person name="Hildebrand F."/>
            <person name="Pallen M.J."/>
        </authorList>
    </citation>
    <scope>NUCLEOTIDE SEQUENCE</scope>
    <source>
        <strain evidence="3">CHK154-7741</strain>
    </source>
</reference>
<sequence>MPRKKCIEIVLDVETTGLDYKKERIIEFAAVRLENGVIKDKYETLINPQQHIRKSSMAVHGITEEMVADQPTEEEAMPGIFEFIGDYPIVAHNAIFDYNFLNEASKRLYGKPIENQRIDSQFLFKEVYPEFESHGLENLMNKFGVEFDTRHRAMADTIGLAQAYPKLKKLYEKKYDWQMKQIDNIEYLFERFLRIQQAVQTMQSEIQDLKSIFKLYFDEGGKPVEATTGETLVYQSKQSYSYDFVQIKDILDDIGALPKAVKLNNGFVDRLVNGKSLDDETREKIKAARCDFSETRNIQVVKPDRHNNECNK</sequence>
<dbReference type="InterPro" id="IPR013520">
    <property type="entry name" value="Ribonucl_H"/>
</dbReference>
<gene>
    <name evidence="3" type="ORF">IAD26_06635</name>
</gene>
<dbReference type="NCBIfam" id="TIGR00573">
    <property type="entry name" value="dnaq"/>
    <property type="match status" value="1"/>
</dbReference>
<name>A0A9D1N181_9CLOT</name>
<dbReference type="GO" id="GO:0005829">
    <property type="term" value="C:cytosol"/>
    <property type="evidence" value="ECO:0007669"/>
    <property type="project" value="TreeGrafter"/>
</dbReference>
<organism evidence="3 4">
    <name type="scientific">Candidatus Limenecus avicola</name>
    <dbReference type="NCBI Taxonomy" id="2840847"/>
    <lineage>
        <taxon>Bacteria</taxon>
        <taxon>Bacillati</taxon>
        <taxon>Bacillota</taxon>
        <taxon>Clostridia</taxon>
        <taxon>Eubacteriales</taxon>
        <taxon>Clostridiaceae</taxon>
        <taxon>Clostridiaceae incertae sedis</taxon>
        <taxon>Candidatus Limenecus</taxon>
    </lineage>
</organism>
<proteinExistence type="predicted"/>
<dbReference type="GO" id="GO:0003677">
    <property type="term" value="F:DNA binding"/>
    <property type="evidence" value="ECO:0007669"/>
    <property type="project" value="InterPro"/>
</dbReference>
<dbReference type="InterPro" id="IPR012337">
    <property type="entry name" value="RNaseH-like_sf"/>
</dbReference>
<feature type="domain" description="Exonuclease" evidence="2">
    <location>
        <begin position="7"/>
        <end position="173"/>
    </location>
</feature>
<dbReference type="Gene3D" id="3.30.420.10">
    <property type="entry name" value="Ribonuclease H-like superfamily/Ribonuclease H"/>
    <property type="match status" value="1"/>
</dbReference>
<comment type="caution">
    <text evidence="3">The sequence shown here is derived from an EMBL/GenBank/DDBJ whole genome shotgun (WGS) entry which is preliminary data.</text>
</comment>
<evidence type="ECO:0000259" key="2">
    <source>
        <dbReference type="SMART" id="SM00479"/>
    </source>
</evidence>
<dbReference type="GO" id="GO:0045004">
    <property type="term" value="P:DNA replication proofreading"/>
    <property type="evidence" value="ECO:0007669"/>
    <property type="project" value="TreeGrafter"/>
</dbReference>
<evidence type="ECO:0000313" key="3">
    <source>
        <dbReference type="EMBL" id="HIU92791.1"/>
    </source>
</evidence>